<dbReference type="Gene3D" id="3.30.2090.10">
    <property type="entry name" value="Multidrug efflux transporter AcrB TolC docking domain, DN and DC subdomains"/>
    <property type="match status" value="2"/>
</dbReference>
<feature type="transmembrane region" description="Helical" evidence="1">
    <location>
        <begin position="1016"/>
        <end position="1039"/>
    </location>
</feature>
<feature type="transmembrane region" description="Helical" evidence="1">
    <location>
        <begin position="432"/>
        <end position="452"/>
    </location>
</feature>
<dbReference type="PANTHER" id="PTHR32063">
    <property type="match status" value="1"/>
</dbReference>
<feature type="transmembrane region" description="Helical" evidence="1">
    <location>
        <begin position="1060"/>
        <end position="1079"/>
    </location>
</feature>
<dbReference type="OrthoDB" id="9806532at2"/>
<evidence type="ECO:0000313" key="3">
    <source>
        <dbReference type="Proteomes" id="UP000286576"/>
    </source>
</evidence>
<dbReference type="SUPFAM" id="SSF82714">
    <property type="entry name" value="Multidrug efflux transporter AcrB TolC docking domain, DN and DC subdomains"/>
    <property type="match status" value="2"/>
</dbReference>
<feature type="transmembrane region" description="Helical" evidence="1">
    <location>
        <begin position="1091"/>
        <end position="1114"/>
    </location>
</feature>
<dbReference type="RefSeq" id="WP_119586407.1">
    <property type="nucleotide sequence ID" value="NZ_CAWODQ010000022.1"/>
</dbReference>
<feature type="transmembrane region" description="Helical" evidence="1">
    <location>
        <begin position="635"/>
        <end position="655"/>
    </location>
</feature>
<dbReference type="SUPFAM" id="SSF82866">
    <property type="entry name" value="Multidrug efflux transporter AcrB transmembrane domain"/>
    <property type="match status" value="2"/>
</dbReference>
<proteinExistence type="predicted"/>
<dbReference type="Gene3D" id="3.30.70.1430">
    <property type="entry name" value="Multidrug efflux transporter AcrB pore domain"/>
    <property type="match status" value="2"/>
</dbReference>
<dbReference type="Gene3D" id="3.30.70.1440">
    <property type="entry name" value="Multidrug efflux transporter AcrB pore domain"/>
    <property type="match status" value="1"/>
</dbReference>
<keyword evidence="1" id="KW-0472">Membrane</keyword>
<feature type="transmembrane region" description="Helical" evidence="1">
    <location>
        <begin position="986"/>
        <end position="1004"/>
    </location>
</feature>
<feature type="transmembrane region" description="Helical" evidence="1">
    <location>
        <begin position="592"/>
        <end position="614"/>
    </location>
</feature>
<sequence length="1151" mass="123241">MDFSQISAWSIRNPIVPILAFVGLMLAGIFAFQDMEVQNQPDIEFPVVIISISQPGAAPPEVENQITQRVESAVQTLDGVETIRSTANEGNSQTVIEFAIGTDIAEATNEVKSEIDNIRGELPDGILEPRVFKQQTSSQPIVSFGVAADDMTLEQLSWFIDDTVTKQLLTVEGLAEVTRSGGVDREILVILDPGRMQSLGVTASQVNAALRQLNINAAGGQAEIAGSRQSVRVLGNAEDAYELSQAQIALGGGRTVKLADIATVRDSYGEIRTLAKLNGKQVVTFSITRARGESDVSVYDDAVEVLQEIEEANPGVTFTRLFTEVDYTRSEYESSMALLVEGALLAVVVVFLFLRDWRATIIAALAIPLSAIPTFWFIDMFGFTLNTMSLLALGLVAGVLVDDAIVEIENIVRHMRMGKSAYQASIDAADEIGLPVVATTFCIVAVFLPVALMPGISGEFFKNFGLTVVAAVLVSLAVARMITPMAAAYFLKAKGHAEHGEGRAMDTYMRVLRWSLDTTTFNRKRAEYGYVQTRWFYHLLALFTGFFVLLVLPPLIGAAFGGGEAAQGAAAAAEAEQAIALPSVGTLALLALPAYVLGGLINMGIGLVIGRLSGFSSQFSQRARFMAARFLDHRVWMMLIGFVALIFTVVVAGSIPQQFFPDGDSDFSRVSIAMVPGTTLEQTEEVVDRISARLSEEQEVALALGIANEGSGRISLVFRDDRERTSLDFERELTPVLQDIPDARVNFQNNQGGGGGTGRAISIMLSGSDPELLYDTAAVLVDQMETVEGAVAPRIDYDLQRPELIIEPREDLASSLGVTTSALSQAIRIATLGDIDQNAAKFSLSDRQIPIRVRLAENDRRSLSTIENLPVPTATGGSVPLSRVAEISLGMGPTSIQRYNQARRVFVGVDVAPGVARGTVLDAINALPIMTDLPTGVSNAPVGADEWQADLINNFITAVITGLLLVFAVLVLLYRRVVSPLVNMSSLLLAPLGGFLALVIAGVVTTGQPLPISLPVFIGMLMLLGIVAKNSILLIDFAIESMDAGTEKLAAIIDAGHKRAQPIVMTTVAMTAGMVPTALSLSGDGAFRQPMGIVVIGGLILSTFLTLLIVPAGFSLADGLEKKLGPWLRDRLLTYKPGDERPSAAETQPAE</sequence>
<dbReference type="InterPro" id="IPR001036">
    <property type="entry name" value="Acrflvin-R"/>
</dbReference>
<dbReference type="Proteomes" id="UP000286576">
    <property type="component" value="Unassembled WGS sequence"/>
</dbReference>
<dbReference type="AlphaFoldDB" id="A0A418NSY0"/>
<evidence type="ECO:0000256" key="1">
    <source>
        <dbReference type="SAM" id="Phobius"/>
    </source>
</evidence>
<feature type="transmembrane region" description="Helical" evidence="1">
    <location>
        <begin position="361"/>
        <end position="378"/>
    </location>
</feature>
<feature type="transmembrane region" description="Helical" evidence="1">
    <location>
        <begin position="955"/>
        <end position="974"/>
    </location>
</feature>
<gene>
    <name evidence="2" type="ORF">D2V07_07775</name>
</gene>
<feature type="transmembrane region" description="Helical" evidence="1">
    <location>
        <begin position="336"/>
        <end position="354"/>
    </location>
</feature>
<comment type="caution">
    <text evidence="2">The sequence shown here is derived from an EMBL/GenBank/DDBJ whole genome shotgun (WGS) entry which is preliminary data.</text>
</comment>
<dbReference type="GO" id="GO:0042910">
    <property type="term" value="F:xenobiotic transmembrane transporter activity"/>
    <property type="evidence" value="ECO:0007669"/>
    <property type="project" value="TreeGrafter"/>
</dbReference>
<dbReference type="PRINTS" id="PR00702">
    <property type="entry name" value="ACRIFLAVINRP"/>
</dbReference>
<reference evidence="2 3" key="1">
    <citation type="submission" date="2018-08" db="EMBL/GenBank/DDBJ databases">
        <title>Erythrobacter zhengii sp.nov., a bacterium isolated from deep-sea sediment.</title>
        <authorList>
            <person name="Fang C."/>
            <person name="Wu Y.-H."/>
            <person name="Sun C."/>
            <person name="Wang H."/>
            <person name="Cheng H."/>
            <person name="Meng F.-X."/>
            <person name="Wang C.-S."/>
            <person name="Xu X.-W."/>
        </authorList>
    </citation>
    <scope>NUCLEOTIDE SEQUENCE [LARGE SCALE GENOMIC DNA]</scope>
    <source>
        <strain evidence="2 3">V18</strain>
    </source>
</reference>
<protein>
    <submittedName>
        <fullName evidence="2">Efflux RND transporter permease subunit</fullName>
    </submittedName>
</protein>
<dbReference type="GO" id="GO:0005886">
    <property type="term" value="C:plasma membrane"/>
    <property type="evidence" value="ECO:0007669"/>
    <property type="project" value="TreeGrafter"/>
</dbReference>
<dbReference type="PANTHER" id="PTHR32063:SF77">
    <property type="entry name" value="ACR FAMILY TRANSPORT PROTEIN"/>
    <property type="match status" value="1"/>
</dbReference>
<accession>A0A418NSY0</accession>
<dbReference type="Gene3D" id="3.30.70.1320">
    <property type="entry name" value="Multidrug efflux transporter AcrB pore domain like"/>
    <property type="match status" value="1"/>
</dbReference>
<keyword evidence="3" id="KW-1185">Reference proteome</keyword>
<feature type="transmembrane region" description="Helical" evidence="1">
    <location>
        <begin position="12"/>
        <end position="32"/>
    </location>
</feature>
<dbReference type="EMBL" id="QXFL01000003">
    <property type="protein sequence ID" value="RIV86602.1"/>
    <property type="molecule type" value="Genomic_DNA"/>
</dbReference>
<dbReference type="InterPro" id="IPR027463">
    <property type="entry name" value="AcrB_DN_DC_subdom"/>
</dbReference>
<evidence type="ECO:0000313" key="2">
    <source>
        <dbReference type="EMBL" id="RIV86602.1"/>
    </source>
</evidence>
<name>A0A418NSY0_9SPHN</name>
<keyword evidence="1" id="KW-1133">Transmembrane helix</keyword>
<dbReference type="Gene3D" id="1.20.1640.10">
    <property type="entry name" value="Multidrug efflux transporter AcrB transmembrane domain"/>
    <property type="match status" value="4"/>
</dbReference>
<dbReference type="SUPFAM" id="SSF82693">
    <property type="entry name" value="Multidrug efflux transporter AcrB pore domain, PN1, PN2, PC1 and PC2 subdomains"/>
    <property type="match status" value="3"/>
</dbReference>
<dbReference type="Pfam" id="PF00873">
    <property type="entry name" value="ACR_tran"/>
    <property type="match status" value="2"/>
</dbReference>
<feature type="transmembrane region" description="Helical" evidence="1">
    <location>
        <begin position="390"/>
        <end position="412"/>
    </location>
</feature>
<feature type="transmembrane region" description="Helical" evidence="1">
    <location>
        <begin position="464"/>
        <end position="491"/>
    </location>
</feature>
<feature type="transmembrane region" description="Helical" evidence="1">
    <location>
        <begin position="535"/>
        <end position="556"/>
    </location>
</feature>
<organism evidence="2 3">
    <name type="scientific">Aurantiacibacter zhengii</name>
    <dbReference type="NCBI Taxonomy" id="2307003"/>
    <lineage>
        <taxon>Bacteria</taxon>
        <taxon>Pseudomonadati</taxon>
        <taxon>Pseudomonadota</taxon>
        <taxon>Alphaproteobacteria</taxon>
        <taxon>Sphingomonadales</taxon>
        <taxon>Erythrobacteraceae</taxon>
        <taxon>Aurantiacibacter</taxon>
    </lineage>
</organism>
<keyword evidence="1" id="KW-0812">Transmembrane</keyword>